<name>A0ACB8A8T2_9AGAM</name>
<organism evidence="1 2">
    <name type="scientific">Hygrophoropsis aurantiaca</name>
    <dbReference type="NCBI Taxonomy" id="72124"/>
    <lineage>
        <taxon>Eukaryota</taxon>
        <taxon>Fungi</taxon>
        <taxon>Dikarya</taxon>
        <taxon>Basidiomycota</taxon>
        <taxon>Agaricomycotina</taxon>
        <taxon>Agaricomycetes</taxon>
        <taxon>Agaricomycetidae</taxon>
        <taxon>Boletales</taxon>
        <taxon>Coniophorineae</taxon>
        <taxon>Hygrophoropsidaceae</taxon>
        <taxon>Hygrophoropsis</taxon>
    </lineage>
</organism>
<protein>
    <submittedName>
        <fullName evidence="1">Uncharacterized protein</fullName>
    </submittedName>
</protein>
<sequence length="162" mass="17970">MCTSVHVGVEVGHIRARLHIYRLINPRLVTFFVGCGLLGDDPRHRPNWKARNELIVSNMAQDLPAGSKSTIEPRCCHFGLTVIRQLWMDNYPGSGRWDVTVLGFSILHPAIGSSFSSLSVRSAYSTGGGMPKGNMLITCARGPDVLIPCRFLLPRSPRTRRE</sequence>
<evidence type="ECO:0000313" key="1">
    <source>
        <dbReference type="EMBL" id="KAH7909472.1"/>
    </source>
</evidence>
<evidence type="ECO:0000313" key="2">
    <source>
        <dbReference type="Proteomes" id="UP000790377"/>
    </source>
</evidence>
<dbReference type="Proteomes" id="UP000790377">
    <property type="component" value="Unassembled WGS sequence"/>
</dbReference>
<proteinExistence type="predicted"/>
<accession>A0ACB8A8T2</accession>
<keyword evidence="2" id="KW-1185">Reference proteome</keyword>
<gene>
    <name evidence="1" type="ORF">BJ138DRAFT_1155236</name>
</gene>
<dbReference type="EMBL" id="MU267758">
    <property type="protein sequence ID" value="KAH7909472.1"/>
    <property type="molecule type" value="Genomic_DNA"/>
</dbReference>
<reference evidence="1" key="1">
    <citation type="journal article" date="2021" name="New Phytol.">
        <title>Evolutionary innovations through gain and loss of genes in the ectomycorrhizal Boletales.</title>
        <authorList>
            <person name="Wu G."/>
            <person name="Miyauchi S."/>
            <person name="Morin E."/>
            <person name="Kuo A."/>
            <person name="Drula E."/>
            <person name="Varga T."/>
            <person name="Kohler A."/>
            <person name="Feng B."/>
            <person name="Cao Y."/>
            <person name="Lipzen A."/>
            <person name="Daum C."/>
            <person name="Hundley H."/>
            <person name="Pangilinan J."/>
            <person name="Johnson J."/>
            <person name="Barry K."/>
            <person name="LaButti K."/>
            <person name="Ng V."/>
            <person name="Ahrendt S."/>
            <person name="Min B."/>
            <person name="Choi I.G."/>
            <person name="Park H."/>
            <person name="Plett J.M."/>
            <person name="Magnuson J."/>
            <person name="Spatafora J.W."/>
            <person name="Nagy L.G."/>
            <person name="Henrissat B."/>
            <person name="Grigoriev I.V."/>
            <person name="Yang Z.L."/>
            <person name="Xu J."/>
            <person name="Martin F.M."/>
        </authorList>
    </citation>
    <scope>NUCLEOTIDE SEQUENCE</scope>
    <source>
        <strain evidence="1">ATCC 28755</strain>
    </source>
</reference>
<comment type="caution">
    <text evidence="1">The sequence shown here is derived from an EMBL/GenBank/DDBJ whole genome shotgun (WGS) entry which is preliminary data.</text>
</comment>